<gene>
    <name evidence="2" type="ORF">Tci_925733</name>
</gene>
<accession>A0A699XAW8</accession>
<feature type="non-terminal residue" evidence="2">
    <location>
        <position position="1"/>
    </location>
</feature>
<reference evidence="2" key="1">
    <citation type="journal article" date="2019" name="Sci. Rep.">
        <title>Draft genome of Tanacetum cinerariifolium, the natural source of mosquito coil.</title>
        <authorList>
            <person name="Yamashiro T."/>
            <person name="Shiraishi A."/>
            <person name="Satake H."/>
            <person name="Nakayama K."/>
        </authorList>
    </citation>
    <scope>NUCLEOTIDE SEQUENCE</scope>
</reference>
<dbReference type="AlphaFoldDB" id="A0A699XAW8"/>
<evidence type="ECO:0000313" key="2">
    <source>
        <dbReference type="EMBL" id="GFD53764.1"/>
    </source>
</evidence>
<feature type="compositionally biased region" description="Basic residues" evidence="1">
    <location>
        <begin position="10"/>
        <end position="22"/>
    </location>
</feature>
<comment type="caution">
    <text evidence="2">The sequence shown here is derived from an EMBL/GenBank/DDBJ whole genome shotgun (WGS) entry which is preliminary data.</text>
</comment>
<sequence length="31" mass="3702">TLSPTLSPKVNRKRKTKEHHCHYPQQQMTNL</sequence>
<dbReference type="EMBL" id="BKCJ011798159">
    <property type="protein sequence ID" value="GFD53764.1"/>
    <property type="molecule type" value="Genomic_DNA"/>
</dbReference>
<proteinExistence type="predicted"/>
<organism evidence="2">
    <name type="scientific">Tanacetum cinerariifolium</name>
    <name type="common">Dalmatian daisy</name>
    <name type="synonym">Chrysanthemum cinerariifolium</name>
    <dbReference type="NCBI Taxonomy" id="118510"/>
    <lineage>
        <taxon>Eukaryota</taxon>
        <taxon>Viridiplantae</taxon>
        <taxon>Streptophyta</taxon>
        <taxon>Embryophyta</taxon>
        <taxon>Tracheophyta</taxon>
        <taxon>Spermatophyta</taxon>
        <taxon>Magnoliopsida</taxon>
        <taxon>eudicotyledons</taxon>
        <taxon>Gunneridae</taxon>
        <taxon>Pentapetalae</taxon>
        <taxon>asterids</taxon>
        <taxon>campanulids</taxon>
        <taxon>Asterales</taxon>
        <taxon>Asteraceae</taxon>
        <taxon>Asteroideae</taxon>
        <taxon>Anthemideae</taxon>
        <taxon>Anthemidinae</taxon>
        <taxon>Tanacetum</taxon>
    </lineage>
</organism>
<protein>
    <submittedName>
        <fullName evidence="2">Uncharacterized protein</fullName>
    </submittedName>
</protein>
<name>A0A699XAW8_TANCI</name>
<evidence type="ECO:0000256" key="1">
    <source>
        <dbReference type="SAM" id="MobiDB-lite"/>
    </source>
</evidence>
<feature type="region of interest" description="Disordered" evidence="1">
    <location>
        <begin position="1"/>
        <end position="31"/>
    </location>
</feature>